<protein>
    <submittedName>
        <fullName evidence="1">Uncharacterized protein</fullName>
    </submittedName>
</protein>
<dbReference type="Proteomes" id="UP001162162">
    <property type="component" value="Unassembled WGS sequence"/>
</dbReference>
<evidence type="ECO:0000313" key="2">
    <source>
        <dbReference type="Proteomes" id="UP001162162"/>
    </source>
</evidence>
<comment type="caution">
    <text evidence="1">The sequence shown here is derived from an EMBL/GenBank/DDBJ whole genome shotgun (WGS) entry which is preliminary data.</text>
</comment>
<sequence length="160" mass="18384">MEELFLDRVLELYKEDKWRDVLKLNEDSDQECALKLLWVWPSEKNLDFLKRVSDECHLKGITSVGCGCIDVIVYKAAVLSFSIKKGTKLNSEYGLLFCYFNNGPAFLDYINNYGGNTVIIIGPGRGNGRHTNPEPFKAYFGDLNWRIYGYQEVKDTPKII</sequence>
<proteinExistence type="predicted"/>
<keyword evidence="2" id="KW-1185">Reference proteome</keyword>
<dbReference type="EMBL" id="JAPWTK010000035">
    <property type="protein sequence ID" value="KAJ8955848.1"/>
    <property type="molecule type" value="Genomic_DNA"/>
</dbReference>
<dbReference type="AlphaFoldDB" id="A0AAV8YW14"/>
<gene>
    <name evidence="1" type="ORF">NQ318_005393</name>
</gene>
<accession>A0AAV8YW14</accession>
<organism evidence="1 2">
    <name type="scientific">Aromia moschata</name>
    <dbReference type="NCBI Taxonomy" id="1265417"/>
    <lineage>
        <taxon>Eukaryota</taxon>
        <taxon>Metazoa</taxon>
        <taxon>Ecdysozoa</taxon>
        <taxon>Arthropoda</taxon>
        <taxon>Hexapoda</taxon>
        <taxon>Insecta</taxon>
        <taxon>Pterygota</taxon>
        <taxon>Neoptera</taxon>
        <taxon>Endopterygota</taxon>
        <taxon>Coleoptera</taxon>
        <taxon>Polyphaga</taxon>
        <taxon>Cucujiformia</taxon>
        <taxon>Chrysomeloidea</taxon>
        <taxon>Cerambycidae</taxon>
        <taxon>Cerambycinae</taxon>
        <taxon>Callichromatini</taxon>
        <taxon>Aromia</taxon>
    </lineage>
</organism>
<reference evidence="1" key="1">
    <citation type="journal article" date="2023" name="Insect Mol. Biol.">
        <title>Genome sequencing provides insights into the evolution of gene families encoding plant cell wall-degrading enzymes in longhorned beetles.</title>
        <authorList>
            <person name="Shin N.R."/>
            <person name="Okamura Y."/>
            <person name="Kirsch R."/>
            <person name="Pauchet Y."/>
        </authorList>
    </citation>
    <scope>NUCLEOTIDE SEQUENCE</scope>
    <source>
        <strain evidence="1">AMC_N1</strain>
    </source>
</reference>
<name>A0AAV8YW14_9CUCU</name>
<evidence type="ECO:0000313" key="1">
    <source>
        <dbReference type="EMBL" id="KAJ8955848.1"/>
    </source>
</evidence>